<evidence type="ECO:0000256" key="4">
    <source>
        <dbReference type="ARBA" id="ARBA00022982"/>
    </source>
</evidence>
<dbReference type="InterPro" id="IPR014353">
    <property type="entry name" value="Membr-bd_ADH_cyt_c"/>
</dbReference>
<feature type="binding site" description="covalent" evidence="6">
    <location>
        <position position="201"/>
    </location>
    <ligand>
        <name>heme c</name>
        <dbReference type="ChEBI" id="CHEBI:61717"/>
        <label>2</label>
    </ligand>
</feature>
<feature type="domain" description="Cytochrome c" evidence="8">
    <location>
        <begin position="40"/>
        <end position="143"/>
    </location>
</feature>
<keyword evidence="1" id="KW-0813">Transport</keyword>
<feature type="binding site" description="axial binding residue" evidence="7">
    <location>
        <position position="58"/>
    </location>
    <ligand>
        <name>heme c</name>
        <dbReference type="ChEBI" id="CHEBI:61717"/>
        <label>1</label>
    </ligand>
    <ligandPart>
        <name>Fe</name>
        <dbReference type="ChEBI" id="CHEBI:18248"/>
    </ligandPart>
</feature>
<feature type="binding site" description="covalent" evidence="6">
    <location>
        <position position="54"/>
    </location>
    <ligand>
        <name>heme c</name>
        <dbReference type="ChEBI" id="CHEBI:61717"/>
        <label>1</label>
    </ligand>
</feature>
<keyword evidence="4" id="KW-0249">Electron transport</keyword>
<feature type="binding site" description="covalent" evidence="6">
    <location>
        <position position="204"/>
    </location>
    <ligand>
        <name>heme c</name>
        <dbReference type="ChEBI" id="CHEBI:61717"/>
        <label>2</label>
    </ligand>
</feature>
<dbReference type="GO" id="GO:0016020">
    <property type="term" value="C:membrane"/>
    <property type="evidence" value="ECO:0007669"/>
    <property type="project" value="InterPro"/>
</dbReference>
<evidence type="ECO:0000256" key="2">
    <source>
        <dbReference type="ARBA" id="ARBA00022617"/>
    </source>
</evidence>
<accession>A0A4U9U6X9</accession>
<comment type="cofactor">
    <cofactor evidence="6">
        <name>heme c</name>
        <dbReference type="ChEBI" id="CHEBI:61717"/>
    </cofactor>
    <text evidence="6">Binds 3 heme c groups covalently per subunit.</text>
</comment>
<dbReference type="PANTHER" id="PTHR35008:SF4">
    <property type="entry name" value="BLL4482 PROTEIN"/>
    <property type="match status" value="1"/>
</dbReference>
<evidence type="ECO:0000256" key="1">
    <source>
        <dbReference type="ARBA" id="ARBA00022448"/>
    </source>
</evidence>
<dbReference type="PRINTS" id="PR00605">
    <property type="entry name" value="CYTCHROMECIC"/>
</dbReference>
<feature type="binding site" description="axial binding residue" evidence="7">
    <location>
        <position position="321"/>
    </location>
    <ligand>
        <name>heme c</name>
        <dbReference type="ChEBI" id="CHEBI:61717"/>
        <label>3</label>
    </ligand>
    <ligandPart>
        <name>Fe</name>
        <dbReference type="ChEBI" id="CHEBI:18248"/>
    </ligandPart>
</feature>
<name>A0A4U9U6X9_SERFO</name>
<dbReference type="SUPFAM" id="SSF46626">
    <property type="entry name" value="Cytochrome c"/>
    <property type="match status" value="3"/>
</dbReference>
<gene>
    <name evidence="9" type="ORF">NCTC12965_02686</name>
</gene>
<dbReference type="GO" id="GO:0009055">
    <property type="term" value="F:electron transfer activity"/>
    <property type="evidence" value="ECO:0007669"/>
    <property type="project" value="InterPro"/>
</dbReference>
<dbReference type="InterPro" id="IPR008168">
    <property type="entry name" value="Cyt_C_IC"/>
</dbReference>
<reference evidence="9" key="1">
    <citation type="submission" date="2019-05" db="EMBL/GenBank/DDBJ databases">
        <authorList>
            <consortium name="Pathogen Informatics"/>
        </authorList>
    </citation>
    <scope>NUCLEOTIDE SEQUENCE [LARGE SCALE GENOMIC DNA]</scope>
    <source>
        <strain evidence="9">NCTC12965</strain>
    </source>
</reference>
<dbReference type="InterPro" id="IPR051459">
    <property type="entry name" value="Cytochrome_c-type_DH"/>
</dbReference>
<evidence type="ECO:0000256" key="7">
    <source>
        <dbReference type="PIRSR" id="PIRSR000018-51"/>
    </source>
</evidence>
<dbReference type="EMBL" id="CABEEZ010000055">
    <property type="protein sequence ID" value="VTR28213.1"/>
    <property type="molecule type" value="Genomic_DNA"/>
</dbReference>
<feature type="binding site" description="covalent" evidence="6">
    <location>
        <position position="320"/>
    </location>
    <ligand>
        <name>heme c</name>
        <dbReference type="ChEBI" id="CHEBI:61717"/>
        <label>3</label>
    </ligand>
</feature>
<organism evidence="9">
    <name type="scientific">Serratia fonticola</name>
    <dbReference type="NCBI Taxonomy" id="47917"/>
    <lineage>
        <taxon>Bacteria</taxon>
        <taxon>Pseudomonadati</taxon>
        <taxon>Pseudomonadota</taxon>
        <taxon>Gammaproteobacteria</taxon>
        <taxon>Enterobacterales</taxon>
        <taxon>Yersiniaceae</taxon>
        <taxon>Serratia</taxon>
    </lineage>
</organism>
<evidence type="ECO:0000259" key="8">
    <source>
        <dbReference type="PROSITE" id="PS51007"/>
    </source>
</evidence>
<feature type="binding site" description="covalent" evidence="6">
    <location>
        <position position="317"/>
    </location>
    <ligand>
        <name>heme c</name>
        <dbReference type="ChEBI" id="CHEBI:61717"/>
        <label>3</label>
    </ligand>
</feature>
<dbReference type="AlphaFoldDB" id="A0A4U9U6X9"/>
<proteinExistence type="predicted"/>
<dbReference type="GO" id="GO:0005506">
    <property type="term" value="F:iron ion binding"/>
    <property type="evidence" value="ECO:0007669"/>
    <property type="project" value="InterPro"/>
</dbReference>
<sequence>MKKRLALLIVLIAAIVIAVLWWRENRSYDGPVQQVTSSSEQIARGRYLTQAADCAACHTAAGGAPLAGGYPLDTPFGTIYGSNLTPSADQGIGRWTKDDFFLALTQGVAPGGRHLYPAMPYTSYKGISREDADAIYAYLMSRPAVDVAIPANEMPFPFNQRMALIGWNLLFRNSDPLPASSQGNSAEWQRGRYLSDVLGHCGECHTPRGMLGQMEVNKPMQGGDLGRFIAPDITPQALAQRGWTPEDLSRFLSTGLAPQGSAFSEMHMVVDLSTRHLTPEDHRALVTYLMGDKPPQRWPLRSGSGSDAGVSPISTQCSACHERDGAGIPHVAVAMRDNATLRQPDGKNLIVSVLDGLPAQQFPGNESMQSMPGFADRLDDAQIAELVNYLRVTWGGLPADITAEQVKALRKAH</sequence>
<keyword evidence="5 7" id="KW-0408">Iron</keyword>
<dbReference type="InterPro" id="IPR036909">
    <property type="entry name" value="Cyt_c-like_dom_sf"/>
</dbReference>
<feature type="binding site" description="covalent" evidence="6">
    <location>
        <position position="57"/>
    </location>
    <ligand>
        <name>heme c</name>
        <dbReference type="ChEBI" id="CHEBI:61717"/>
        <label>1</label>
    </ligand>
</feature>
<dbReference type="Pfam" id="PF00034">
    <property type="entry name" value="Cytochrom_C"/>
    <property type="match status" value="2"/>
</dbReference>
<evidence type="ECO:0000313" key="9">
    <source>
        <dbReference type="EMBL" id="VTR28213.1"/>
    </source>
</evidence>
<keyword evidence="2 6" id="KW-0349">Heme</keyword>
<dbReference type="PANTHER" id="PTHR35008">
    <property type="entry name" value="BLL4482 PROTEIN-RELATED"/>
    <property type="match status" value="1"/>
</dbReference>
<dbReference type="Gene3D" id="1.10.760.10">
    <property type="entry name" value="Cytochrome c-like domain"/>
    <property type="match status" value="3"/>
</dbReference>
<evidence type="ECO:0000256" key="3">
    <source>
        <dbReference type="ARBA" id="ARBA00022723"/>
    </source>
</evidence>
<keyword evidence="3 7" id="KW-0479">Metal-binding</keyword>
<dbReference type="GO" id="GO:0033717">
    <property type="term" value="F:gluconate 2-dehydrogenase (acceptor) activity"/>
    <property type="evidence" value="ECO:0007669"/>
    <property type="project" value="UniProtKB-EC"/>
</dbReference>
<dbReference type="PROSITE" id="PS51007">
    <property type="entry name" value="CYTC"/>
    <property type="match status" value="3"/>
</dbReference>
<keyword evidence="9" id="KW-0560">Oxidoreductase</keyword>
<evidence type="ECO:0000256" key="6">
    <source>
        <dbReference type="PIRSR" id="PIRSR000018-50"/>
    </source>
</evidence>
<dbReference type="EC" id="1.1.99.3" evidence="9"/>
<dbReference type="GO" id="GO:0020037">
    <property type="term" value="F:heme binding"/>
    <property type="evidence" value="ECO:0007669"/>
    <property type="project" value="InterPro"/>
</dbReference>
<feature type="domain" description="Cytochrome c" evidence="8">
    <location>
        <begin position="304"/>
        <end position="394"/>
    </location>
</feature>
<feature type="domain" description="Cytochrome c" evidence="8">
    <location>
        <begin position="186"/>
        <end position="293"/>
    </location>
</feature>
<dbReference type="InterPro" id="IPR009056">
    <property type="entry name" value="Cyt_c-like_dom"/>
</dbReference>
<evidence type="ECO:0000256" key="5">
    <source>
        <dbReference type="ARBA" id="ARBA00023004"/>
    </source>
</evidence>
<protein>
    <submittedName>
        <fullName evidence="9">Gluconate 2-dehydrogenase cytochrome c subunit</fullName>
        <ecNumber evidence="9">1.1.99.3</ecNumber>
    </submittedName>
</protein>
<feature type="binding site" description="axial binding residue" evidence="7">
    <location>
        <position position="205"/>
    </location>
    <ligand>
        <name>heme c</name>
        <dbReference type="ChEBI" id="CHEBI:61717"/>
        <label>2</label>
    </ligand>
    <ligandPart>
        <name>Fe</name>
        <dbReference type="ChEBI" id="CHEBI:18248"/>
    </ligandPart>
</feature>
<dbReference type="PIRSF" id="PIRSF000018">
    <property type="entry name" value="Mb_ADH_cyt_c"/>
    <property type="match status" value="1"/>
</dbReference>